<dbReference type="GeneID" id="87822605"/>
<evidence type="ECO:0000313" key="2">
    <source>
        <dbReference type="EMBL" id="KAK4121353.1"/>
    </source>
</evidence>
<reference evidence="2" key="1">
    <citation type="journal article" date="2023" name="Mol. Phylogenet. Evol.">
        <title>Genome-scale phylogeny and comparative genomics of the fungal order Sordariales.</title>
        <authorList>
            <person name="Hensen N."/>
            <person name="Bonometti L."/>
            <person name="Westerberg I."/>
            <person name="Brannstrom I.O."/>
            <person name="Guillou S."/>
            <person name="Cros-Aarteil S."/>
            <person name="Calhoun S."/>
            <person name="Haridas S."/>
            <person name="Kuo A."/>
            <person name="Mondo S."/>
            <person name="Pangilinan J."/>
            <person name="Riley R."/>
            <person name="LaButti K."/>
            <person name="Andreopoulos B."/>
            <person name="Lipzen A."/>
            <person name="Chen C."/>
            <person name="Yan M."/>
            <person name="Daum C."/>
            <person name="Ng V."/>
            <person name="Clum A."/>
            <person name="Steindorff A."/>
            <person name="Ohm R.A."/>
            <person name="Martin F."/>
            <person name="Silar P."/>
            <person name="Natvig D.O."/>
            <person name="Lalanne C."/>
            <person name="Gautier V."/>
            <person name="Ament-Velasquez S.L."/>
            <person name="Kruys A."/>
            <person name="Hutchinson M.I."/>
            <person name="Powell A.J."/>
            <person name="Barry K."/>
            <person name="Miller A.N."/>
            <person name="Grigoriev I.V."/>
            <person name="Debuchy R."/>
            <person name="Gladieux P."/>
            <person name="Hiltunen Thoren M."/>
            <person name="Johannesson H."/>
        </authorList>
    </citation>
    <scope>NUCLEOTIDE SEQUENCE</scope>
    <source>
        <strain evidence="2">CBS 731.68</strain>
    </source>
</reference>
<dbReference type="EMBL" id="MU853234">
    <property type="protein sequence ID" value="KAK4121353.1"/>
    <property type="molecule type" value="Genomic_DNA"/>
</dbReference>
<feature type="region of interest" description="Disordered" evidence="1">
    <location>
        <begin position="22"/>
        <end position="80"/>
    </location>
</feature>
<organism evidence="2 3">
    <name type="scientific">Parathielavia appendiculata</name>
    <dbReference type="NCBI Taxonomy" id="2587402"/>
    <lineage>
        <taxon>Eukaryota</taxon>
        <taxon>Fungi</taxon>
        <taxon>Dikarya</taxon>
        <taxon>Ascomycota</taxon>
        <taxon>Pezizomycotina</taxon>
        <taxon>Sordariomycetes</taxon>
        <taxon>Sordariomycetidae</taxon>
        <taxon>Sordariales</taxon>
        <taxon>Chaetomiaceae</taxon>
        <taxon>Parathielavia</taxon>
    </lineage>
</organism>
<evidence type="ECO:0000313" key="3">
    <source>
        <dbReference type="Proteomes" id="UP001302602"/>
    </source>
</evidence>
<feature type="compositionally biased region" description="Polar residues" evidence="1">
    <location>
        <begin position="26"/>
        <end position="35"/>
    </location>
</feature>
<dbReference type="RefSeq" id="XP_062645124.1">
    <property type="nucleotide sequence ID" value="XM_062785839.1"/>
</dbReference>
<keyword evidence="3" id="KW-1185">Reference proteome</keyword>
<sequence>MKNAGFEITMVTLDIYNDPKARLPLSSPNPHTAPNQPRPLHRALSASNKPSSSPSGSTIKRATATRVLISPHVTGSPPSATSMINRIKLNRSCLSESSKSISDSILRSLLISTNATPSEYTSKARQYRLSGLNLFDGWWLRSSSMRCRSSVIRSARTARLAWYRSGSKRSSSSDSSLRNDTKSTPFLDFGCTW</sequence>
<protein>
    <submittedName>
        <fullName evidence="2">Uncharacterized protein</fullName>
    </submittedName>
</protein>
<feature type="compositionally biased region" description="Low complexity" evidence="1">
    <location>
        <begin position="45"/>
        <end position="57"/>
    </location>
</feature>
<dbReference type="AlphaFoldDB" id="A0AAN6TVB9"/>
<comment type="caution">
    <text evidence="2">The sequence shown here is derived from an EMBL/GenBank/DDBJ whole genome shotgun (WGS) entry which is preliminary data.</text>
</comment>
<proteinExistence type="predicted"/>
<reference evidence="2" key="2">
    <citation type="submission" date="2023-05" db="EMBL/GenBank/DDBJ databases">
        <authorList>
            <consortium name="Lawrence Berkeley National Laboratory"/>
            <person name="Steindorff A."/>
            <person name="Hensen N."/>
            <person name="Bonometti L."/>
            <person name="Westerberg I."/>
            <person name="Brannstrom I.O."/>
            <person name="Guillou S."/>
            <person name="Cros-Aarteil S."/>
            <person name="Calhoun S."/>
            <person name="Haridas S."/>
            <person name="Kuo A."/>
            <person name="Mondo S."/>
            <person name="Pangilinan J."/>
            <person name="Riley R."/>
            <person name="Labutti K."/>
            <person name="Andreopoulos B."/>
            <person name="Lipzen A."/>
            <person name="Chen C."/>
            <person name="Yanf M."/>
            <person name="Daum C."/>
            <person name="Ng V."/>
            <person name="Clum A."/>
            <person name="Ohm R."/>
            <person name="Martin F."/>
            <person name="Silar P."/>
            <person name="Natvig D."/>
            <person name="Lalanne C."/>
            <person name="Gautier V."/>
            <person name="Ament-Velasquez S.L."/>
            <person name="Kruys A."/>
            <person name="Hutchinson M.I."/>
            <person name="Powell A.J."/>
            <person name="Barry K."/>
            <person name="Miller A.N."/>
            <person name="Grigoriev I.V."/>
            <person name="Debuchy R."/>
            <person name="Gladieux P."/>
            <person name="Thoren M.H."/>
            <person name="Johannesson H."/>
        </authorList>
    </citation>
    <scope>NUCLEOTIDE SEQUENCE</scope>
    <source>
        <strain evidence="2">CBS 731.68</strain>
    </source>
</reference>
<name>A0AAN6TVB9_9PEZI</name>
<gene>
    <name evidence="2" type="ORF">N657DRAFT_126555</name>
</gene>
<accession>A0AAN6TVB9</accession>
<evidence type="ECO:0000256" key="1">
    <source>
        <dbReference type="SAM" id="MobiDB-lite"/>
    </source>
</evidence>
<dbReference type="Proteomes" id="UP001302602">
    <property type="component" value="Unassembled WGS sequence"/>
</dbReference>